<dbReference type="EMBL" id="CP033455">
    <property type="protein sequence ID" value="QGR03407.1"/>
    <property type="molecule type" value="Genomic_DNA"/>
</dbReference>
<evidence type="ECO:0000313" key="1">
    <source>
        <dbReference type="EMBL" id="QGR03407.1"/>
    </source>
</evidence>
<dbReference type="RefSeq" id="WP_158406586.1">
    <property type="nucleotide sequence ID" value="NZ_CP033454.1"/>
</dbReference>
<sequence length="356" mass="40083">MKHFSKKLVVILLIILSLSSIYTGAWFVVATQIKATISKAFLHVSAIYGDIQILGFPFTPYVKVSNFKVNLSPITILTPSLSVKYSILDNKLEFSVSESELKVNNKTKITNSDPTNIVSCKFNHGLKALIQPSENLLFMLFKDKSIKKLYFKSIKYQDSGISCNNKNNIGKNSFFIETKESKTPNGATTNLQYKVNADIITNTDNNPINATINNNLITLIMTDIGFKQVDADIGSIDLKFKDSSIEINGKLSIPLSLDNQFNDEGKLIIKMSNHQDAIRQLVELFYTKLINKDNLSSALSKYIYDEVSDMKDKDSVTLSVSEKKDPFNVFVGKVPYKDFMKKIKTIVDVDHRESEK</sequence>
<accession>A0AAE6Q8Z4</accession>
<name>A0AAE6Q8Z4_EHRRU</name>
<gene>
    <name evidence="1" type="ORF">EDL80_02310</name>
</gene>
<evidence type="ECO:0000313" key="2">
    <source>
        <dbReference type="Proteomes" id="UP000422822"/>
    </source>
</evidence>
<proteinExistence type="predicted"/>
<keyword evidence="2" id="KW-1185">Reference proteome</keyword>
<dbReference type="Proteomes" id="UP000422822">
    <property type="component" value="Chromosome"/>
</dbReference>
<protein>
    <submittedName>
        <fullName evidence="1">Uncharacterized protein</fullName>
    </submittedName>
</protein>
<organism evidence="1 2">
    <name type="scientific">Ehrlichia ruminantium</name>
    <name type="common">heartwater rickettsia</name>
    <name type="synonym">Cowdria ruminantium</name>
    <dbReference type="NCBI Taxonomy" id="779"/>
    <lineage>
        <taxon>Bacteria</taxon>
        <taxon>Pseudomonadati</taxon>
        <taxon>Pseudomonadota</taxon>
        <taxon>Alphaproteobacteria</taxon>
        <taxon>Rickettsiales</taxon>
        <taxon>Anaplasmataceae</taxon>
        <taxon>Ehrlichia</taxon>
    </lineage>
</organism>
<reference evidence="1 2" key="1">
    <citation type="submission" date="2018-10" db="EMBL/GenBank/DDBJ databases">
        <title>Propagation and draft genome sequences of three atypical Erhlichia ruminantium isolates.</title>
        <authorList>
            <person name="Liebenberg J."/>
            <person name="Steyn H."/>
            <person name="Josemans A."/>
            <person name="Zweygarth E."/>
        </authorList>
    </citation>
    <scope>NUCLEOTIDE SEQUENCE [LARGE SCALE GENOMIC DNA]</scope>
    <source>
        <strain evidence="1 2">Omatjenne</strain>
    </source>
</reference>
<dbReference type="AlphaFoldDB" id="A0AAE6Q8Z4"/>